<dbReference type="NCBIfam" id="TIGR00329">
    <property type="entry name" value="gcp_kae1"/>
    <property type="match status" value="1"/>
</dbReference>
<dbReference type="PROSITE" id="PS01016">
    <property type="entry name" value="GLYCOPROTEASE"/>
    <property type="match status" value="1"/>
</dbReference>
<evidence type="ECO:0000256" key="7">
    <source>
        <dbReference type="ARBA" id="ARBA00048117"/>
    </source>
</evidence>
<dbReference type="PANTHER" id="PTHR11735:SF6">
    <property type="entry name" value="TRNA N6-ADENOSINE THREONYLCARBAMOYLTRANSFERASE, MITOCHONDRIAL"/>
    <property type="match status" value="1"/>
</dbReference>
<dbReference type="InterPro" id="IPR043129">
    <property type="entry name" value="ATPase_NBD"/>
</dbReference>
<dbReference type="NCBIfam" id="TIGR03723">
    <property type="entry name" value="T6A_TsaD_YgjD"/>
    <property type="match status" value="1"/>
</dbReference>
<proteinExistence type="inferred from homology"/>
<dbReference type="STRING" id="1415657.FNIIJ_193"/>
<dbReference type="HOGENOM" id="CLU_023208_0_2_10"/>
<dbReference type="Gene3D" id="3.30.420.40">
    <property type="match status" value="2"/>
</dbReference>
<evidence type="ECO:0000256" key="2">
    <source>
        <dbReference type="ARBA" id="ARBA00022679"/>
    </source>
</evidence>
<comment type="cofactor">
    <cofactor evidence="8">
        <name>Fe(2+)</name>
        <dbReference type="ChEBI" id="CHEBI:29033"/>
    </cofactor>
    <text evidence="8">Binds 1 Fe(2+) ion per subunit.</text>
</comment>
<dbReference type="Proteomes" id="UP000027148">
    <property type="component" value="Chromosome"/>
</dbReference>
<keyword evidence="6 8" id="KW-0012">Acyltransferase</keyword>
<comment type="similarity">
    <text evidence="8">Belongs to the KAE1 / TsaD family.</text>
</comment>
<keyword evidence="4 8" id="KW-0479">Metal-binding</keyword>
<evidence type="ECO:0000256" key="4">
    <source>
        <dbReference type="ARBA" id="ARBA00022723"/>
    </source>
</evidence>
<evidence type="ECO:0000259" key="9">
    <source>
        <dbReference type="Pfam" id="PF00814"/>
    </source>
</evidence>
<feature type="domain" description="Gcp-like" evidence="9">
    <location>
        <begin position="30"/>
        <end position="315"/>
    </location>
</feature>
<keyword evidence="5 8" id="KW-0408">Iron</keyword>
<dbReference type="GO" id="GO:0005737">
    <property type="term" value="C:cytoplasm"/>
    <property type="evidence" value="ECO:0007669"/>
    <property type="project" value="UniProtKB-SubCell"/>
</dbReference>
<evidence type="ECO:0000256" key="3">
    <source>
        <dbReference type="ARBA" id="ARBA00022694"/>
    </source>
</evidence>
<comment type="subcellular location">
    <subcellularLocation>
        <location evidence="8">Cytoplasm</location>
    </subcellularLocation>
</comment>
<evidence type="ECO:0000313" key="10">
    <source>
        <dbReference type="EMBL" id="AID37467.1"/>
    </source>
</evidence>
<dbReference type="GO" id="GO:0006508">
    <property type="term" value="P:proteolysis"/>
    <property type="evidence" value="ECO:0007669"/>
    <property type="project" value="UniProtKB-KW"/>
</dbReference>
<comment type="function">
    <text evidence="8">Required for the formation of a threonylcarbamoyl group on adenosine at position 37 (t(6)A37) in tRNAs that read codons beginning with adenine. Is involved in the transfer of the threonylcarbamoyl moiety of threonylcarbamoyl-AMP (TC-AMP) to the N6 group of A37, together with TsaE and TsaB. TsaD likely plays a direct catalytic role in this reaction.</text>
</comment>
<feature type="binding site" evidence="8">
    <location>
        <begin position="140"/>
        <end position="144"/>
    </location>
    <ligand>
        <name>substrate</name>
    </ligand>
</feature>
<dbReference type="FunFam" id="3.30.420.40:FF:000012">
    <property type="entry name" value="tRNA N6-adenosine threonylcarbamoyltransferase"/>
    <property type="match status" value="1"/>
</dbReference>
<dbReference type="PANTHER" id="PTHR11735">
    <property type="entry name" value="TRNA N6-ADENOSINE THREONYLCARBAMOYLTRANSFERASE"/>
    <property type="match status" value="1"/>
</dbReference>
<feature type="binding site" evidence="8">
    <location>
        <position position="309"/>
    </location>
    <ligand>
        <name>Fe cation</name>
        <dbReference type="ChEBI" id="CHEBI:24875"/>
    </ligand>
</feature>
<dbReference type="KEGG" id="elv:FNIIJ_193"/>
<comment type="catalytic activity">
    <reaction evidence="7 8">
        <text>L-threonylcarbamoyladenylate + adenosine(37) in tRNA = N(6)-L-threonylcarbamoyladenosine(37) in tRNA + AMP + H(+)</text>
        <dbReference type="Rhea" id="RHEA:37059"/>
        <dbReference type="Rhea" id="RHEA-COMP:10162"/>
        <dbReference type="Rhea" id="RHEA-COMP:10163"/>
        <dbReference type="ChEBI" id="CHEBI:15378"/>
        <dbReference type="ChEBI" id="CHEBI:73682"/>
        <dbReference type="ChEBI" id="CHEBI:74411"/>
        <dbReference type="ChEBI" id="CHEBI:74418"/>
        <dbReference type="ChEBI" id="CHEBI:456215"/>
        <dbReference type="EC" id="2.3.1.234"/>
    </reaction>
</comment>
<evidence type="ECO:0000256" key="8">
    <source>
        <dbReference type="HAMAP-Rule" id="MF_01445"/>
    </source>
</evidence>
<keyword evidence="10" id="KW-0378">Hydrolase</keyword>
<dbReference type="InterPro" id="IPR017860">
    <property type="entry name" value="Peptidase_M22_CS"/>
</dbReference>
<gene>
    <name evidence="10" type="primary">gcp</name>
    <name evidence="8" type="synonym">tsaD</name>
    <name evidence="10" type="ORF">FNIIJ_193</name>
</gene>
<keyword evidence="11" id="KW-1185">Reference proteome</keyword>
<dbReference type="InterPro" id="IPR000905">
    <property type="entry name" value="Gcp-like_dom"/>
</dbReference>
<dbReference type="Pfam" id="PF00814">
    <property type="entry name" value="TsaD"/>
    <property type="match status" value="1"/>
</dbReference>
<feature type="binding site" evidence="8">
    <location>
        <position position="186"/>
    </location>
    <ligand>
        <name>substrate</name>
    </ligand>
</feature>
<dbReference type="AlphaFoldDB" id="A0A068DQE9"/>
<organism evidence="10 11">
    <name type="scientific">Candidatus Walczuchella monophlebidarum</name>
    <dbReference type="NCBI Taxonomy" id="1415657"/>
    <lineage>
        <taxon>Bacteria</taxon>
        <taxon>Pseudomonadati</taxon>
        <taxon>Bacteroidota</taxon>
        <taxon>Flavobacteriia</taxon>
        <taxon>Flavobacteriales</taxon>
        <taxon>Candidatus Walczuchella</taxon>
    </lineage>
</organism>
<dbReference type="SUPFAM" id="SSF53067">
    <property type="entry name" value="Actin-like ATPase domain"/>
    <property type="match status" value="2"/>
</dbReference>
<dbReference type="GO" id="GO:0061711">
    <property type="term" value="F:tRNA N(6)-L-threonylcarbamoyladenine synthase activity"/>
    <property type="evidence" value="ECO:0007669"/>
    <property type="project" value="UniProtKB-EC"/>
</dbReference>
<name>A0A068DQE9_9FLAO</name>
<sequence>MLSLKKYPVILAIESSCDDTAVSIMKGDVVLSNIIGIQQVHNYYGGVVPELASRSHQKEIVPLIHQAIMLSNINKIDAIAFTRGPGLIGSLLVGSSFAKSLAIAWDIPIISVHHIQAHILAHFIRNELNSTPKFPFLCLTVSGGHTQIVQVDDYFKMTLLGKTIDDSVGEAFDKAAKILGLGYPGGIWIDRYAQKGKYQKFLFSKPQIKNLDFSFSGFKTQFLYFIRKKLQYDSNFIRNNIHDICASVQSTLVNILFDKVSQAIYKTGIFRIALSGGVSANSGLRRKFLQASNEKNWKLHLLPLEYTTDNAAMIAMTAKIKYIKGIFDNINITPTAICDWDNI</sequence>
<evidence type="ECO:0000313" key="11">
    <source>
        <dbReference type="Proteomes" id="UP000027148"/>
    </source>
</evidence>
<dbReference type="EMBL" id="CP006873">
    <property type="protein sequence ID" value="AID37467.1"/>
    <property type="molecule type" value="Genomic_DNA"/>
</dbReference>
<reference evidence="10 11" key="1">
    <citation type="journal article" date="2014" name="Genome Biol. Evol.">
        <title>Genome sequence of "Candidatus Walczuchella monophlebidarum" the flavobacterial endosymbiont of Llaveia axin axin (Hemiptera: Coccoidea: Monophlebidae).</title>
        <authorList>
            <person name="Rosas-Perez T."/>
            <person name="Rosenblueth M."/>
            <person name="Rincon-Rosales R."/>
            <person name="Mora J."/>
            <person name="Martinez-Romero E."/>
        </authorList>
    </citation>
    <scope>NUCLEOTIDE SEQUENCE [LARGE SCALE GENOMIC DNA]</scope>
    <source>
        <strain evidence="10">FNIIJ</strain>
    </source>
</reference>
<feature type="binding site" evidence="8">
    <location>
        <position position="190"/>
    </location>
    <ligand>
        <name>substrate</name>
    </ligand>
</feature>
<dbReference type="PRINTS" id="PR00789">
    <property type="entry name" value="OSIALOPTASE"/>
</dbReference>
<keyword evidence="2 8" id="KW-0808">Transferase</keyword>
<dbReference type="HAMAP" id="MF_01445">
    <property type="entry name" value="TsaD"/>
    <property type="match status" value="1"/>
</dbReference>
<protein>
    <recommendedName>
        <fullName evidence="8">tRNA N6-adenosine threonylcarbamoyltransferase</fullName>
        <ecNumber evidence="8">2.3.1.234</ecNumber>
    </recommendedName>
    <alternativeName>
        <fullName evidence="8">N6-L-threonylcarbamoyladenine synthase</fullName>
        <shortName evidence="8">t(6)A synthase</shortName>
    </alternativeName>
    <alternativeName>
        <fullName evidence="8">t(6)A37 threonylcarbamoyladenosine biosynthesis protein TsaD</fullName>
    </alternativeName>
    <alternativeName>
        <fullName evidence="8">tRNA threonylcarbamoyladenosine biosynthesis protein TsaD</fullName>
    </alternativeName>
</protein>
<dbReference type="EC" id="2.3.1.234" evidence="8"/>
<feature type="binding site" evidence="8">
    <location>
        <position position="118"/>
    </location>
    <ligand>
        <name>Fe cation</name>
        <dbReference type="ChEBI" id="CHEBI:24875"/>
    </ligand>
</feature>
<keyword evidence="10" id="KW-0645">Protease</keyword>
<dbReference type="InterPro" id="IPR017861">
    <property type="entry name" value="KAE1/TsaD"/>
</dbReference>
<keyword evidence="1 8" id="KW-0963">Cytoplasm</keyword>
<evidence type="ECO:0000256" key="6">
    <source>
        <dbReference type="ARBA" id="ARBA00023315"/>
    </source>
</evidence>
<dbReference type="GO" id="GO:0008233">
    <property type="term" value="F:peptidase activity"/>
    <property type="evidence" value="ECO:0007669"/>
    <property type="project" value="UniProtKB-KW"/>
</dbReference>
<dbReference type="GO" id="GO:0005506">
    <property type="term" value="F:iron ion binding"/>
    <property type="evidence" value="ECO:0007669"/>
    <property type="project" value="UniProtKB-UniRule"/>
</dbReference>
<feature type="binding site" evidence="8">
    <location>
        <position position="114"/>
    </location>
    <ligand>
        <name>Fe cation</name>
        <dbReference type="ChEBI" id="CHEBI:24875"/>
    </ligand>
</feature>
<dbReference type="CDD" id="cd24133">
    <property type="entry name" value="ASKHA_NBD_TsaD_bac"/>
    <property type="match status" value="1"/>
</dbReference>
<evidence type="ECO:0000256" key="1">
    <source>
        <dbReference type="ARBA" id="ARBA00022490"/>
    </source>
</evidence>
<dbReference type="GO" id="GO:0002949">
    <property type="term" value="P:tRNA threonylcarbamoyladenosine modification"/>
    <property type="evidence" value="ECO:0007669"/>
    <property type="project" value="UniProtKB-UniRule"/>
</dbReference>
<dbReference type="FunFam" id="3.30.420.40:FF:000040">
    <property type="entry name" value="tRNA N6-adenosine threonylcarbamoyltransferase"/>
    <property type="match status" value="1"/>
</dbReference>
<evidence type="ECO:0000256" key="5">
    <source>
        <dbReference type="ARBA" id="ARBA00023004"/>
    </source>
</evidence>
<feature type="binding site" evidence="8">
    <location>
        <position position="281"/>
    </location>
    <ligand>
        <name>substrate</name>
    </ligand>
</feature>
<feature type="binding site" evidence="8">
    <location>
        <position position="173"/>
    </location>
    <ligand>
        <name>substrate</name>
    </ligand>
</feature>
<keyword evidence="3 8" id="KW-0819">tRNA processing</keyword>
<accession>A0A068DQE9</accession>
<dbReference type="InterPro" id="IPR022450">
    <property type="entry name" value="TsaD"/>
</dbReference>